<dbReference type="GO" id="GO:0006096">
    <property type="term" value="P:glycolytic process"/>
    <property type="evidence" value="ECO:0007669"/>
    <property type="project" value="UniProtKB-UniRule"/>
</dbReference>
<keyword evidence="11 13" id="KW-0067">ATP-binding</keyword>
<dbReference type="SUPFAM" id="SSF53748">
    <property type="entry name" value="Phosphoglycerate kinase"/>
    <property type="match status" value="1"/>
</dbReference>
<dbReference type="PIRSF" id="PIRSF000724">
    <property type="entry name" value="Pgk"/>
    <property type="match status" value="1"/>
</dbReference>
<keyword evidence="10 13" id="KW-0418">Kinase</keyword>
<dbReference type="InterPro" id="IPR015824">
    <property type="entry name" value="Phosphoglycerate_kinase_N"/>
</dbReference>
<dbReference type="GO" id="GO:0004618">
    <property type="term" value="F:phosphoglycerate kinase activity"/>
    <property type="evidence" value="ECO:0007669"/>
    <property type="project" value="UniProtKB-UniRule"/>
</dbReference>
<evidence type="ECO:0000313" key="16">
    <source>
        <dbReference type="EMBL" id="OGY42018.1"/>
    </source>
</evidence>
<dbReference type="GO" id="GO:0005524">
    <property type="term" value="F:ATP binding"/>
    <property type="evidence" value="ECO:0007669"/>
    <property type="project" value="UniProtKB-KW"/>
</dbReference>
<feature type="binding site" evidence="13">
    <location>
        <begin position="22"/>
        <end position="24"/>
    </location>
    <ligand>
        <name>substrate</name>
    </ligand>
</feature>
<evidence type="ECO:0000256" key="2">
    <source>
        <dbReference type="ARBA" id="ARBA00004838"/>
    </source>
</evidence>
<dbReference type="InterPro" id="IPR036043">
    <property type="entry name" value="Phosphoglycerate_kinase_sf"/>
</dbReference>
<proteinExistence type="inferred from homology"/>
<dbReference type="UniPathway" id="UPA00109">
    <property type="reaction ID" value="UER00185"/>
</dbReference>
<evidence type="ECO:0000256" key="8">
    <source>
        <dbReference type="ARBA" id="ARBA00022679"/>
    </source>
</evidence>
<evidence type="ECO:0000256" key="14">
    <source>
        <dbReference type="PIRSR" id="PIRSR000724-2"/>
    </source>
</evidence>
<feature type="binding site" evidence="13 14">
    <location>
        <position position="202"/>
    </location>
    <ligand>
        <name>ATP</name>
        <dbReference type="ChEBI" id="CHEBI:30616"/>
    </ligand>
</feature>
<reference evidence="16 17" key="1">
    <citation type="journal article" date="2016" name="Nat. Commun.">
        <title>Thousands of microbial genomes shed light on interconnected biogeochemical processes in an aquifer system.</title>
        <authorList>
            <person name="Anantharaman K."/>
            <person name="Brown C.T."/>
            <person name="Hug L.A."/>
            <person name="Sharon I."/>
            <person name="Castelle C.J."/>
            <person name="Probst A.J."/>
            <person name="Thomas B.C."/>
            <person name="Singh A."/>
            <person name="Wilkins M.J."/>
            <person name="Karaoz U."/>
            <person name="Brodie E.L."/>
            <person name="Williams K.H."/>
            <person name="Hubbard S.S."/>
            <person name="Banfield J.F."/>
        </authorList>
    </citation>
    <scope>NUCLEOTIDE SEQUENCE [LARGE SCALE GENOMIC DNA]</scope>
</reference>
<evidence type="ECO:0000256" key="11">
    <source>
        <dbReference type="ARBA" id="ARBA00022840"/>
    </source>
</evidence>
<evidence type="ECO:0000256" key="5">
    <source>
        <dbReference type="ARBA" id="ARBA00013061"/>
    </source>
</evidence>
<gene>
    <name evidence="13" type="primary">pgk</name>
    <name evidence="16" type="ORF">A2Y67_02960</name>
</gene>
<dbReference type="PANTHER" id="PTHR11406">
    <property type="entry name" value="PHOSPHOGLYCERATE KINASE"/>
    <property type="match status" value="1"/>
</dbReference>
<protein>
    <recommendedName>
        <fullName evidence="6 13">Phosphoglycerate kinase</fullName>
        <ecNumber evidence="5 13">2.7.2.3</ecNumber>
    </recommendedName>
</protein>
<comment type="similarity">
    <text evidence="3 13 15">Belongs to the phosphoglycerate kinase family.</text>
</comment>
<keyword evidence="8 13" id="KW-0808">Transferase</keyword>
<feature type="binding site" evidence="13">
    <location>
        <begin position="354"/>
        <end position="357"/>
    </location>
    <ligand>
        <name>ATP</name>
        <dbReference type="ChEBI" id="CHEBI:30616"/>
    </ligand>
</feature>
<dbReference type="AlphaFoldDB" id="A0A1G1XPQ2"/>
<feature type="binding site" evidence="13">
    <location>
        <position position="37"/>
    </location>
    <ligand>
        <name>substrate</name>
    </ligand>
</feature>
<evidence type="ECO:0000256" key="15">
    <source>
        <dbReference type="RuleBase" id="RU000532"/>
    </source>
</evidence>
<sequence length="398" mass="44038">MKLKSILQLKNLKNKTVLVRVDYNVALKKGKILETERIERSFATINYLVKKKAKVILMSHLGSPEGKKVKELSLKPIAYYMDSKAKKPVQFIEDCIGPKVKDKVKKLKAGQILLLENLRFYPGEEKNDAKFAQELAALANVYVNDAFSACHRAHASIAGIPKYLPSYAGINLVDEIKNLSYLLKGFKRPALAVIGGVKISTKIKVIENLLKKYDQVLIGGALANNFFAANKINIGQSVFEKDYLKLAKTLQQKAKGKLILPLDVKIADKIKAKAKTQTVRIEALNKLKNKNFQLVDIGSKTEFYYESLIKKAKTIVWNGPMGIFEIEDFSHGTNFIAQRVAIHTKGPAFGAVGGGETLAVLGKLGLKNWPDFVSTGGGAMLEFLEGKILPGIRPLVKK</sequence>
<evidence type="ECO:0000256" key="13">
    <source>
        <dbReference type="HAMAP-Rule" id="MF_00145"/>
    </source>
</evidence>
<comment type="catalytic activity">
    <reaction evidence="1 13 15">
        <text>(2R)-3-phosphoglycerate + ATP = (2R)-3-phospho-glyceroyl phosphate + ADP</text>
        <dbReference type="Rhea" id="RHEA:14801"/>
        <dbReference type="ChEBI" id="CHEBI:30616"/>
        <dbReference type="ChEBI" id="CHEBI:57604"/>
        <dbReference type="ChEBI" id="CHEBI:58272"/>
        <dbReference type="ChEBI" id="CHEBI:456216"/>
        <dbReference type="EC" id="2.7.2.3"/>
    </reaction>
</comment>
<keyword evidence="12 13" id="KW-0324">Glycolysis</keyword>
<name>A0A1G1XPQ2_9BACT</name>
<dbReference type="GO" id="GO:0005829">
    <property type="term" value="C:cytosol"/>
    <property type="evidence" value="ECO:0007669"/>
    <property type="project" value="TreeGrafter"/>
</dbReference>
<evidence type="ECO:0000256" key="12">
    <source>
        <dbReference type="ARBA" id="ARBA00023152"/>
    </source>
</evidence>
<feature type="binding site" evidence="13">
    <location>
        <position position="152"/>
    </location>
    <ligand>
        <name>substrate</name>
    </ligand>
</feature>
<feature type="binding site" evidence="13">
    <location>
        <position position="119"/>
    </location>
    <ligand>
        <name>substrate</name>
    </ligand>
</feature>
<comment type="caution">
    <text evidence="16">The sequence shown here is derived from an EMBL/GenBank/DDBJ whole genome shotgun (WGS) entry which is preliminary data.</text>
</comment>
<evidence type="ECO:0000313" key="17">
    <source>
        <dbReference type="Proteomes" id="UP000176260"/>
    </source>
</evidence>
<dbReference type="FunFam" id="3.40.50.1260:FF:000031">
    <property type="entry name" value="Phosphoglycerate kinase 1"/>
    <property type="match status" value="1"/>
</dbReference>
<dbReference type="Proteomes" id="UP000176260">
    <property type="component" value="Unassembled WGS sequence"/>
</dbReference>
<evidence type="ECO:0000256" key="4">
    <source>
        <dbReference type="ARBA" id="ARBA00011245"/>
    </source>
</evidence>
<evidence type="ECO:0000256" key="1">
    <source>
        <dbReference type="ARBA" id="ARBA00000642"/>
    </source>
</evidence>
<dbReference type="Pfam" id="PF00162">
    <property type="entry name" value="PGK"/>
    <property type="match status" value="1"/>
</dbReference>
<accession>A0A1G1XPQ2</accession>
<dbReference type="PRINTS" id="PR00477">
    <property type="entry name" value="PHGLYCKINASE"/>
</dbReference>
<comment type="caution">
    <text evidence="13">Lacks conserved residue(s) required for the propagation of feature annotation.</text>
</comment>
<dbReference type="EC" id="2.7.2.3" evidence="5 13"/>
<evidence type="ECO:0000256" key="7">
    <source>
        <dbReference type="ARBA" id="ARBA00022490"/>
    </source>
</evidence>
<keyword evidence="9 13" id="KW-0547">Nucleotide-binding</keyword>
<dbReference type="GO" id="GO:0006094">
    <property type="term" value="P:gluconeogenesis"/>
    <property type="evidence" value="ECO:0007669"/>
    <property type="project" value="TreeGrafter"/>
</dbReference>
<dbReference type="Gene3D" id="3.40.50.1260">
    <property type="entry name" value="Phosphoglycerate kinase, N-terminal domain"/>
    <property type="match status" value="2"/>
</dbReference>
<evidence type="ECO:0000256" key="3">
    <source>
        <dbReference type="ARBA" id="ARBA00008982"/>
    </source>
</evidence>
<evidence type="ECO:0000256" key="9">
    <source>
        <dbReference type="ARBA" id="ARBA00022741"/>
    </source>
</evidence>
<dbReference type="HAMAP" id="MF_00145">
    <property type="entry name" value="Phosphoglyc_kinase"/>
    <property type="match status" value="1"/>
</dbReference>
<dbReference type="InterPro" id="IPR001576">
    <property type="entry name" value="Phosphoglycerate_kinase"/>
</dbReference>
<evidence type="ECO:0000256" key="6">
    <source>
        <dbReference type="ARBA" id="ARBA00016471"/>
    </source>
</evidence>
<dbReference type="FunFam" id="3.40.50.1260:FF:000006">
    <property type="entry name" value="Phosphoglycerate kinase"/>
    <property type="match status" value="1"/>
</dbReference>
<comment type="subunit">
    <text evidence="4 13">Monomer.</text>
</comment>
<comment type="pathway">
    <text evidence="2 13">Carbohydrate degradation; glycolysis; pyruvate from D-glyceraldehyde 3-phosphate: step 2/5.</text>
</comment>
<organism evidence="16 17">
    <name type="scientific">Candidatus Buchananbacteria bacterium RBG_13_39_9</name>
    <dbReference type="NCBI Taxonomy" id="1797531"/>
    <lineage>
        <taxon>Bacteria</taxon>
        <taxon>Candidatus Buchananiibacteriota</taxon>
    </lineage>
</organism>
<keyword evidence="7 13" id="KW-0963">Cytoplasm</keyword>
<dbReference type="GO" id="GO:0043531">
    <property type="term" value="F:ADP binding"/>
    <property type="evidence" value="ECO:0007669"/>
    <property type="project" value="TreeGrafter"/>
</dbReference>
<dbReference type="EMBL" id="MHIA01000019">
    <property type="protein sequence ID" value="OGY42018.1"/>
    <property type="molecule type" value="Genomic_DNA"/>
</dbReference>
<dbReference type="PANTHER" id="PTHR11406:SF23">
    <property type="entry name" value="PHOSPHOGLYCERATE KINASE 1, CHLOROPLASTIC-RELATED"/>
    <property type="match status" value="1"/>
</dbReference>
<comment type="subcellular location">
    <subcellularLocation>
        <location evidence="13">Cytoplasm</location>
    </subcellularLocation>
</comment>
<evidence type="ECO:0000256" key="10">
    <source>
        <dbReference type="ARBA" id="ARBA00022777"/>
    </source>
</evidence>
<feature type="binding site" evidence="13 14">
    <location>
        <position position="325"/>
    </location>
    <ligand>
        <name>ATP</name>
        <dbReference type="ChEBI" id="CHEBI:30616"/>
    </ligand>
</feature>